<dbReference type="PANTHER" id="PTHR43072:SF23">
    <property type="entry name" value="UPF0039 PROTEIN C11D3.02C"/>
    <property type="match status" value="1"/>
</dbReference>
<dbReference type="PATRIC" id="fig|396014.3.peg.752"/>
<dbReference type="SUPFAM" id="SSF55729">
    <property type="entry name" value="Acyl-CoA N-acyltransferases (Nat)"/>
    <property type="match status" value="1"/>
</dbReference>
<evidence type="ECO:0000313" key="5">
    <source>
        <dbReference type="Proteomes" id="UP000023067"/>
    </source>
</evidence>
<accession>Z9JVH5</accession>
<evidence type="ECO:0000313" key="4">
    <source>
        <dbReference type="EMBL" id="EWS82194.1"/>
    </source>
</evidence>
<keyword evidence="1 4" id="KW-0808">Transferase</keyword>
<proteinExistence type="predicted"/>
<dbReference type="Pfam" id="PF00583">
    <property type="entry name" value="Acetyltransf_1"/>
    <property type="match status" value="1"/>
</dbReference>
<dbReference type="HOGENOM" id="CLU_013985_4_5_11"/>
<evidence type="ECO:0000256" key="2">
    <source>
        <dbReference type="ARBA" id="ARBA00023315"/>
    </source>
</evidence>
<keyword evidence="5" id="KW-1185">Reference proteome</keyword>
<protein>
    <submittedName>
        <fullName evidence="4">Phosphinothricin acetyltransferase</fullName>
    </submittedName>
</protein>
<evidence type="ECO:0000256" key="1">
    <source>
        <dbReference type="ARBA" id="ARBA00022679"/>
    </source>
</evidence>
<keyword evidence="2" id="KW-0012">Acyltransferase</keyword>
<dbReference type="PANTHER" id="PTHR43072">
    <property type="entry name" value="N-ACETYLTRANSFERASE"/>
    <property type="match status" value="1"/>
</dbReference>
<comment type="caution">
    <text evidence="4">The sequence shown here is derived from an EMBL/GenBank/DDBJ whole genome shotgun (WGS) entry which is preliminary data.</text>
</comment>
<sequence length="171" mass="18188">MVAADWPEVEAIYRAGIATGRATFEPAPPRDWATFDASRRADLRLVAAGADGTVLAWAAASAVSSREVYRGVVEHSIYVHPDAAGTGVGSRLLAAFVELTEARGVWTVQSAVIAGNTASLRLHERAGFRVVGRRERIARMTTGPLAGTWCDTILIERRSAVVGADDPEATT</sequence>
<dbReference type="AlphaFoldDB" id="Z9JVH5"/>
<organism evidence="4 5">
    <name type="scientific">Brachybacterium phenoliresistens</name>
    <dbReference type="NCBI Taxonomy" id="396014"/>
    <lineage>
        <taxon>Bacteria</taxon>
        <taxon>Bacillati</taxon>
        <taxon>Actinomycetota</taxon>
        <taxon>Actinomycetes</taxon>
        <taxon>Micrococcales</taxon>
        <taxon>Dermabacteraceae</taxon>
        <taxon>Brachybacterium</taxon>
    </lineage>
</organism>
<feature type="domain" description="N-acetyltransferase" evidence="3">
    <location>
        <begin position="1"/>
        <end position="156"/>
    </location>
</feature>
<gene>
    <name evidence="4" type="ORF">BF93_11215</name>
</gene>
<dbReference type="CDD" id="cd04301">
    <property type="entry name" value="NAT_SF"/>
    <property type="match status" value="1"/>
</dbReference>
<evidence type="ECO:0000259" key="3">
    <source>
        <dbReference type="PROSITE" id="PS51186"/>
    </source>
</evidence>
<dbReference type="STRING" id="396014.BF93_11215"/>
<dbReference type="Proteomes" id="UP000023067">
    <property type="component" value="Unassembled WGS sequence"/>
</dbReference>
<dbReference type="InterPro" id="IPR000182">
    <property type="entry name" value="GNAT_dom"/>
</dbReference>
<name>Z9JVH5_9MICO</name>
<dbReference type="InterPro" id="IPR016181">
    <property type="entry name" value="Acyl_CoA_acyltransferase"/>
</dbReference>
<dbReference type="PROSITE" id="PS51186">
    <property type="entry name" value="GNAT"/>
    <property type="match status" value="1"/>
</dbReference>
<dbReference type="eggNOG" id="COG1247">
    <property type="taxonomic scope" value="Bacteria"/>
</dbReference>
<dbReference type="GO" id="GO:0016747">
    <property type="term" value="F:acyltransferase activity, transferring groups other than amino-acyl groups"/>
    <property type="evidence" value="ECO:0007669"/>
    <property type="project" value="InterPro"/>
</dbReference>
<dbReference type="OrthoDB" id="3173333at2"/>
<dbReference type="Gene3D" id="3.40.630.30">
    <property type="match status" value="1"/>
</dbReference>
<dbReference type="EMBL" id="JDYK01000003">
    <property type="protein sequence ID" value="EWS82194.1"/>
    <property type="molecule type" value="Genomic_DNA"/>
</dbReference>
<reference evidence="4 5" key="1">
    <citation type="submission" date="2014-02" db="EMBL/GenBank/DDBJ databases">
        <title>Genome sequence of Brachybacterium phenoliresistens strain W13A50.</title>
        <authorList>
            <person name="Wang X."/>
        </authorList>
    </citation>
    <scope>NUCLEOTIDE SEQUENCE [LARGE SCALE GENOMIC DNA]</scope>
    <source>
        <strain evidence="4 5">W13A50</strain>
    </source>
</reference>